<dbReference type="AlphaFoldDB" id="A0A921KDP0"/>
<dbReference type="EMBL" id="DYWT01000185">
    <property type="protein sequence ID" value="HJF32336.1"/>
    <property type="molecule type" value="Genomic_DNA"/>
</dbReference>
<evidence type="ECO:0000313" key="4">
    <source>
        <dbReference type="Proteomes" id="UP001549104"/>
    </source>
</evidence>
<keyword evidence="4" id="KW-1185">Reference proteome</keyword>
<evidence type="ECO:0000313" key="3">
    <source>
        <dbReference type="Proteomes" id="UP000698173"/>
    </source>
</evidence>
<evidence type="ECO:0000313" key="1">
    <source>
        <dbReference type="EMBL" id="HJF32336.1"/>
    </source>
</evidence>
<name>A0A921KDP0_SPOPS</name>
<dbReference type="InterPro" id="IPR018743">
    <property type="entry name" value="DUF2292"/>
</dbReference>
<organism evidence="1 3">
    <name type="scientific">Sporosarcina psychrophila</name>
    <name type="common">Bacillus psychrophilus</name>
    <dbReference type="NCBI Taxonomy" id="1476"/>
    <lineage>
        <taxon>Bacteria</taxon>
        <taxon>Bacillati</taxon>
        <taxon>Bacillota</taxon>
        <taxon>Bacilli</taxon>
        <taxon>Bacillales</taxon>
        <taxon>Caryophanaceae</taxon>
        <taxon>Sporosarcina</taxon>
    </lineage>
</organism>
<reference evidence="2 4" key="3">
    <citation type="submission" date="2024-06" db="EMBL/GenBank/DDBJ databases">
        <title>Sorghum-associated microbial communities from plants grown in Nebraska, USA.</title>
        <authorList>
            <person name="Schachtman D."/>
        </authorList>
    </citation>
    <scope>NUCLEOTIDE SEQUENCE [LARGE SCALE GENOMIC DNA]</scope>
    <source>
        <strain evidence="2 4">1288</strain>
    </source>
</reference>
<evidence type="ECO:0000313" key="2">
    <source>
        <dbReference type="EMBL" id="MET3656833.1"/>
    </source>
</evidence>
<dbReference type="OrthoDB" id="1684946at2"/>
<accession>A0A921KDP0</accession>
<comment type="caution">
    <text evidence="1">The sequence shown here is derived from an EMBL/GenBank/DDBJ whole genome shotgun (WGS) entry which is preliminary data.</text>
</comment>
<dbReference type="Pfam" id="PF10055">
    <property type="entry name" value="DUF2292"/>
    <property type="match status" value="1"/>
</dbReference>
<reference evidence="1" key="2">
    <citation type="submission" date="2021-09" db="EMBL/GenBank/DDBJ databases">
        <authorList>
            <person name="Gilroy R."/>
        </authorList>
    </citation>
    <scope>NUCLEOTIDE SEQUENCE</scope>
    <source>
        <strain evidence="1">CHK171-7178</strain>
    </source>
</reference>
<gene>
    <name evidence="2" type="ORF">ABIC55_001920</name>
    <name evidence="1" type="ORF">K8V56_11265</name>
</gene>
<dbReference type="RefSeq" id="WP_082786557.1">
    <property type="nucleotide sequence ID" value="NZ_CP014616.1"/>
</dbReference>
<reference evidence="1" key="1">
    <citation type="journal article" date="2021" name="PeerJ">
        <title>Extensive microbial diversity within the chicken gut microbiome revealed by metagenomics and culture.</title>
        <authorList>
            <person name="Gilroy R."/>
            <person name="Ravi A."/>
            <person name="Getino M."/>
            <person name="Pursley I."/>
            <person name="Horton D.L."/>
            <person name="Alikhan N.F."/>
            <person name="Baker D."/>
            <person name="Gharbi K."/>
            <person name="Hall N."/>
            <person name="Watson M."/>
            <person name="Adriaenssens E.M."/>
            <person name="Foster-Nyarko E."/>
            <person name="Jarju S."/>
            <person name="Secka A."/>
            <person name="Antonio M."/>
            <person name="Oren A."/>
            <person name="Chaudhuri R.R."/>
            <person name="La Ragione R."/>
            <person name="Hildebrand F."/>
            <person name="Pallen M.J."/>
        </authorList>
    </citation>
    <scope>NUCLEOTIDE SEQUENCE</scope>
    <source>
        <strain evidence="1">CHK171-7178</strain>
    </source>
</reference>
<dbReference type="EMBL" id="JBEPME010000002">
    <property type="protein sequence ID" value="MET3656833.1"/>
    <property type="molecule type" value="Genomic_DNA"/>
</dbReference>
<protein>
    <submittedName>
        <fullName evidence="1">YezD family protein</fullName>
    </submittedName>
</protein>
<dbReference type="Proteomes" id="UP000698173">
    <property type="component" value="Unassembled WGS sequence"/>
</dbReference>
<sequence>MEKREQNLELTIENVKKMLSTMNYGSITLVIQDNVVVQIERNEKIRLK</sequence>
<proteinExistence type="predicted"/>
<dbReference type="Proteomes" id="UP001549104">
    <property type="component" value="Unassembled WGS sequence"/>
</dbReference>